<organism evidence="33 34">
    <name type="scientific">Anguilla anguilla</name>
    <name type="common">European freshwater eel</name>
    <name type="synonym">Muraena anguilla</name>
    <dbReference type="NCBI Taxonomy" id="7936"/>
    <lineage>
        <taxon>Eukaryota</taxon>
        <taxon>Metazoa</taxon>
        <taxon>Chordata</taxon>
        <taxon>Craniata</taxon>
        <taxon>Vertebrata</taxon>
        <taxon>Euteleostomi</taxon>
        <taxon>Actinopterygii</taxon>
        <taxon>Neopterygii</taxon>
        <taxon>Teleostei</taxon>
        <taxon>Anguilliformes</taxon>
        <taxon>Anguillidae</taxon>
        <taxon>Anguilla</taxon>
    </lineage>
</organism>
<evidence type="ECO:0000256" key="19">
    <source>
        <dbReference type="ARBA" id="ARBA00048013"/>
    </source>
</evidence>
<feature type="transmembrane region" description="Helical" evidence="32">
    <location>
        <begin position="204"/>
        <end position="228"/>
    </location>
</feature>
<evidence type="ECO:0000256" key="10">
    <source>
        <dbReference type="ARBA" id="ARBA00023065"/>
    </source>
</evidence>
<proteinExistence type="inferred from homology"/>
<reference evidence="33" key="1">
    <citation type="submission" date="2021-01" db="EMBL/GenBank/DDBJ databases">
        <title>A chromosome-scale assembly of European eel, Anguilla anguilla.</title>
        <authorList>
            <person name="Henkel C."/>
            <person name="Jong-Raadsen S.A."/>
            <person name="Dufour S."/>
            <person name="Weltzien F.-A."/>
            <person name="Palstra A.P."/>
            <person name="Pelster B."/>
            <person name="Spaink H.P."/>
            <person name="Van Den Thillart G.E."/>
            <person name="Jansen H."/>
            <person name="Zahm M."/>
            <person name="Klopp C."/>
            <person name="Cedric C."/>
            <person name="Louis A."/>
            <person name="Berthelot C."/>
            <person name="Parey E."/>
            <person name="Roest Crollius H."/>
            <person name="Montfort J."/>
            <person name="Robinson-Rechavi M."/>
            <person name="Bucao C."/>
            <person name="Bouchez O."/>
            <person name="Gislard M."/>
            <person name="Lluch J."/>
            <person name="Milhes M."/>
            <person name="Lampietro C."/>
            <person name="Lopez Roques C."/>
            <person name="Donnadieu C."/>
            <person name="Braasch I."/>
            <person name="Desvignes T."/>
            <person name="Postlethwait J."/>
            <person name="Bobe J."/>
            <person name="Guiguen Y."/>
            <person name="Dirks R."/>
        </authorList>
    </citation>
    <scope>NUCLEOTIDE SEQUENCE</scope>
    <source>
        <strain evidence="33">Tag_6206</strain>
        <tissue evidence="33">Liver</tissue>
    </source>
</reference>
<accession>A0A9D3RXI1</accession>
<evidence type="ECO:0000256" key="1">
    <source>
        <dbReference type="ARBA" id="ARBA00004651"/>
    </source>
</evidence>
<comment type="catalytic activity">
    <reaction evidence="17">
        <text>tauroursodeoxycholate(out) + 2 Na(+)(out) = tauroursodeoxycholate(in) + 2 Na(+)(in)</text>
        <dbReference type="Rhea" id="RHEA:71927"/>
        <dbReference type="ChEBI" id="CHEBI:29101"/>
        <dbReference type="ChEBI" id="CHEBI:132028"/>
    </reaction>
</comment>
<protein>
    <recommendedName>
        <fullName evidence="27">Hepatic sodium/bile acid cotransporter</fullName>
    </recommendedName>
    <alternativeName>
        <fullName evidence="29">Na(+)/bile acid cotransporter</fullName>
    </alternativeName>
    <alternativeName>
        <fullName evidence="28">Na(+)/taurocholate transport protein</fullName>
    </alternativeName>
    <alternativeName>
        <fullName evidence="30">Sodium/taurocholate cotransporting polypeptide</fullName>
    </alternativeName>
    <alternativeName>
        <fullName evidence="31">Solute carrier family 10 member 1</fullName>
    </alternativeName>
</protein>
<evidence type="ECO:0000313" key="34">
    <source>
        <dbReference type="Proteomes" id="UP001044222"/>
    </source>
</evidence>
<feature type="transmembrane region" description="Helical" evidence="32">
    <location>
        <begin position="46"/>
        <end position="68"/>
    </location>
</feature>
<evidence type="ECO:0000256" key="22">
    <source>
        <dbReference type="ARBA" id="ARBA00049276"/>
    </source>
</evidence>
<evidence type="ECO:0000256" key="31">
    <source>
        <dbReference type="ARBA" id="ARBA00082917"/>
    </source>
</evidence>
<dbReference type="PANTHER" id="PTHR10361">
    <property type="entry name" value="SODIUM-BILE ACID COTRANSPORTER"/>
    <property type="match status" value="1"/>
</dbReference>
<evidence type="ECO:0000256" key="24">
    <source>
        <dbReference type="ARBA" id="ARBA00052374"/>
    </source>
</evidence>
<feature type="transmembrane region" description="Helical" evidence="32">
    <location>
        <begin position="301"/>
        <end position="325"/>
    </location>
</feature>
<comment type="catalytic activity">
    <reaction evidence="15">
        <text>cholate(out) + 2 Na(+)(out) = cholate(in) + 2 Na(+)(in)</text>
        <dbReference type="Rhea" id="RHEA:71911"/>
        <dbReference type="ChEBI" id="CHEBI:29101"/>
        <dbReference type="ChEBI" id="CHEBI:29747"/>
    </reaction>
</comment>
<keyword evidence="34" id="KW-1185">Reference proteome</keyword>
<comment type="catalytic activity">
    <reaction evidence="14">
        <text>glycocholate(out) + 2 Na(+)(out) = glycocholate(in) + 2 Na(+)(in)</text>
        <dbReference type="Rhea" id="RHEA:71935"/>
        <dbReference type="ChEBI" id="CHEBI:29101"/>
        <dbReference type="ChEBI" id="CHEBI:29746"/>
    </reaction>
</comment>
<evidence type="ECO:0000256" key="32">
    <source>
        <dbReference type="SAM" id="Phobius"/>
    </source>
</evidence>
<evidence type="ECO:0000256" key="14">
    <source>
        <dbReference type="ARBA" id="ARBA00034215"/>
    </source>
</evidence>
<dbReference type="InterPro" id="IPR038770">
    <property type="entry name" value="Na+/solute_symporter_sf"/>
</dbReference>
<dbReference type="Gene3D" id="1.20.1530.20">
    <property type="match status" value="1"/>
</dbReference>
<dbReference type="EMBL" id="JAFIRN010000006">
    <property type="protein sequence ID" value="KAG5846868.1"/>
    <property type="molecule type" value="Genomic_DNA"/>
</dbReference>
<evidence type="ECO:0000256" key="25">
    <source>
        <dbReference type="ARBA" id="ARBA00052405"/>
    </source>
</evidence>
<evidence type="ECO:0000256" key="4">
    <source>
        <dbReference type="ARBA" id="ARBA00022475"/>
    </source>
</evidence>
<keyword evidence="8" id="KW-0915">Sodium</keyword>
<name>A0A9D3RXI1_ANGAN</name>
<keyword evidence="6" id="KW-0769">Symport</keyword>
<evidence type="ECO:0000256" key="7">
    <source>
        <dbReference type="ARBA" id="ARBA00022989"/>
    </source>
</evidence>
<dbReference type="AlphaFoldDB" id="A0A9D3RXI1"/>
<comment type="catalytic activity">
    <reaction evidence="21">
        <text>taurochenodeoxycholate(out) + 2 Na(+)(out) = taurochenodeoxycholate(in) + 2 Na(+)(in)</text>
        <dbReference type="Rhea" id="RHEA:71923"/>
        <dbReference type="ChEBI" id="CHEBI:9407"/>
        <dbReference type="ChEBI" id="CHEBI:29101"/>
    </reaction>
</comment>
<evidence type="ECO:0000256" key="20">
    <source>
        <dbReference type="ARBA" id="ARBA00048327"/>
    </source>
</evidence>
<comment type="catalytic activity">
    <reaction evidence="22">
        <text>tauronorcholate(out) + 2 Na(+)(out) = tauronorcholate(in) + 2 Na(+)(in)</text>
        <dbReference type="Rhea" id="RHEA:71915"/>
        <dbReference type="ChEBI" id="CHEBI:29101"/>
        <dbReference type="ChEBI" id="CHEBI:191405"/>
    </reaction>
</comment>
<dbReference type="GO" id="GO:0008508">
    <property type="term" value="F:bile acid:sodium symporter activity"/>
    <property type="evidence" value="ECO:0007669"/>
    <property type="project" value="TreeGrafter"/>
</dbReference>
<evidence type="ECO:0000256" key="29">
    <source>
        <dbReference type="ARBA" id="ARBA00075246"/>
    </source>
</evidence>
<comment type="catalytic activity">
    <reaction evidence="24">
        <text>taurohyodeoxycholate(out) + 2 Na(+)(out) = taurohyodeoxycholate(in) + 2 Na(+)(in)</text>
        <dbReference type="Rhea" id="RHEA:72167"/>
        <dbReference type="ChEBI" id="CHEBI:29101"/>
        <dbReference type="ChEBI" id="CHEBI:191407"/>
    </reaction>
</comment>
<comment type="catalytic activity">
    <reaction evidence="18">
        <text>taurodeoxycholate(out) + 2 Na(+)(out) = taurodeoxycholate(in) + 2 Na(+)(in)</text>
        <dbReference type="Rhea" id="RHEA:72087"/>
        <dbReference type="ChEBI" id="CHEBI:29101"/>
        <dbReference type="ChEBI" id="CHEBI:36261"/>
    </reaction>
</comment>
<dbReference type="FunFam" id="1.20.1530.20:FF:000016">
    <property type="entry name" value="Solute carrier family 10 member 1"/>
    <property type="match status" value="1"/>
</dbReference>
<feature type="transmembrane region" description="Helical" evidence="32">
    <location>
        <begin position="138"/>
        <end position="160"/>
    </location>
</feature>
<evidence type="ECO:0000256" key="12">
    <source>
        <dbReference type="ARBA" id="ARBA00023180"/>
    </source>
</evidence>
<keyword evidence="13" id="KW-0739">Sodium transport</keyword>
<evidence type="ECO:0000256" key="28">
    <source>
        <dbReference type="ARBA" id="ARBA00075177"/>
    </source>
</evidence>
<feature type="transmembrane region" description="Helical" evidence="32">
    <location>
        <begin position="111"/>
        <end position="132"/>
    </location>
</feature>
<dbReference type="Proteomes" id="UP001044222">
    <property type="component" value="Chromosome 6"/>
</dbReference>
<evidence type="ECO:0000256" key="18">
    <source>
        <dbReference type="ARBA" id="ARBA00047743"/>
    </source>
</evidence>
<feature type="transmembrane region" description="Helical" evidence="32">
    <location>
        <begin position="172"/>
        <end position="192"/>
    </location>
</feature>
<keyword evidence="4" id="KW-1003">Cell membrane</keyword>
<evidence type="ECO:0000256" key="9">
    <source>
        <dbReference type="ARBA" id="ARBA00023055"/>
    </source>
</evidence>
<comment type="similarity">
    <text evidence="2">Belongs to the bile acid:sodium symporter (BASS) (TC 2.A.28) family.</text>
</comment>
<comment type="catalytic activity">
    <reaction evidence="25">
        <text>estrone 3-sulfate(out) + 2 Na(+)(out) = estrone 3-sulfate(in) + 2 Na(+)(in)</text>
        <dbReference type="Rhea" id="RHEA:71083"/>
        <dbReference type="ChEBI" id="CHEBI:29101"/>
        <dbReference type="ChEBI" id="CHEBI:60050"/>
    </reaction>
</comment>
<evidence type="ECO:0000256" key="2">
    <source>
        <dbReference type="ARBA" id="ARBA00006528"/>
    </source>
</evidence>
<comment type="catalytic activity">
    <reaction evidence="16">
        <text>tauroallocholate(out) + 2 Na(+)(out) = tauroallocholate(in) + 2 Na(+)(in)</text>
        <dbReference type="Rhea" id="RHEA:51840"/>
        <dbReference type="ChEBI" id="CHEBI:29101"/>
        <dbReference type="ChEBI" id="CHEBI:191406"/>
    </reaction>
</comment>
<evidence type="ECO:0000256" key="23">
    <source>
        <dbReference type="ARBA" id="ARBA00051799"/>
    </source>
</evidence>
<comment type="function">
    <text evidence="26">As a major transporter of conjugated bile salts from plasma into the hepatocyte, it plays a key role in the enterohepatic circulation of bile salts necessary for the solubilization and absorption of dietary fat and fat-soluble vitamins. It is strictly dependent on the extracellular presence of sodium. It exhibits broad substrate specificity and transports various bile acids, such as taurocholate, cholate, as well as non-bile acid organic compounds, such as estrone sulfate. Works collaboratively with the ileal transporter (NTCP2), the organic solute transporter (OST), and the bile salt export pump (BSEP), to ensure efficacious biological recycling of bile acids during enterohepatic circulation.</text>
</comment>
<keyword evidence="9" id="KW-0445">Lipid transport</keyword>
<keyword evidence="12" id="KW-0325">Glycoprotein</keyword>
<dbReference type="GO" id="GO:0005886">
    <property type="term" value="C:plasma membrane"/>
    <property type="evidence" value="ECO:0007669"/>
    <property type="project" value="UniProtKB-SubCell"/>
</dbReference>
<evidence type="ECO:0000256" key="17">
    <source>
        <dbReference type="ARBA" id="ARBA00047596"/>
    </source>
</evidence>
<evidence type="ECO:0000256" key="8">
    <source>
        <dbReference type="ARBA" id="ARBA00023053"/>
    </source>
</evidence>
<evidence type="ECO:0000256" key="13">
    <source>
        <dbReference type="ARBA" id="ARBA00023201"/>
    </source>
</evidence>
<evidence type="ECO:0000256" key="21">
    <source>
        <dbReference type="ARBA" id="ARBA00048338"/>
    </source>
</evidence>
<evidence type="ECO:0000256" key="6">
    <source>
        <dbReference type="ARBA" id="ARBA00022847"/>
    </source>
</evidence>
<feature type="transmembrane region" description="Helical" evidence="32">
    <location>
        <begin position="80"/>
        <end position="99"/>
    </location>
</feature>
<comment type="catalytic activity">
    <reaction evidence="19">
        <text>tauro-beta-muricholate(out) + 2 Na(+)(out) = tauro-beta-muricholate(in) + 2 Na(+)(in)</text>
        <dbReference type="Rhea" id="RHEA:72179"/>
        <dbReference type="ChEBI" id="CHEBI:29101"/>
        <dbReference type="ChEBI" id="CHEBI:133064"/>
    </reaction>
</comment>
<keyword evidence="5 32" id="KW-0812">Transmembrane</keyword>
<sequence>MDDTTNQTPGLYGDPKPWDASTSYNITSPNSTFVFESPISPLMDKIMNIFIVIILFFSMISLGCTMEIPKIRAHFLRPKGVAIAVVAQYGFMPLSAFLLGKAFRLSPMEALTVLICGCCPGGSVSNFFALAVQGDMNLSIVMTTCSILLALGMMPLLLYLYSQGIPNIERMVPYTGIILSLLMTLVPCAIGIAINHRAPRYSPIIIKAGMGVLLVSGVAFSIMVGVTIGDTLLRILSPRLLVTASLMPLSGFLFGYLLSSIFRLKGKCRRTVGVETGCQNAQICFTVLKVAFPLEVIGPLFLFPFVFIIFQTTEALAFAVVFRCYTRFKAPAKDKDVYQTVDLKAEGEGSEAVAIETSQ</sequence>
<keyword evidence="3" id="KW-0813">Transport</keyword>
<evidence type="ECO:0000256" key="3">
    <source>
        <dbReference type="ARBA" id="ARBA00022448"/>
    </source>
</evidence>
<feature type="transmembrane region" description="Helical" evidence="32">
    <location>
        <begin position="240"/>
        <end position="262"/>
    </location>
</feature>
<comment type="subcellular location">
    <subcellularLocation>
        <location evidence="1">Cell membrane</location>
        <topology evidence="1">Multi-pass membrane protein</topology>
    </subcellularLocation>
</comment>
<evidence type="ECO:0000256" key="26">
    <source>
        <dbReference type="ARBA" id="ARBA00056510"/>
    </source>
</evidence>
<comment type="caution">
    <text evidence="33">The sequence shown here is derived from an EMBL/GenBank/DDBJ whole genome shotgun (WGS) entry which is preliminary data.</text>
</comment>
<dbReference type="Pfam" id="PF01758">
    <property type="entry name" value="SBF"/>
    <property type="match status" value="1"/>
</dbReference>
<evidence type="ECO:0000256" key="16">
    <source>
        <dbReference type="ARBA" id="ARBA00047311"/>
    </source>
</evidence>
<evidence type="ECO:0000256" key="27">
    <source>
        <dbReference type="ARBA" id="ARBA00073206"/>
    </source>
</evidence>
<dbReference type="PANTHER" id="PTHR10361:SF40">
    <property type="entry name" value="HEPATIC SODIUM_BILE ACID COTRANSPORTER"/>
    <property type="match status" value="1"/>
</dbReference>
<gene>
    <name evidence="33" type="ORF">ANANG_G00119540</name>
</gene>
<evidence type="ECO:0000256" key="30">
    <source>
        <dbReference type="ARBA" id="ARBA00078029"/>
    </source>
</evidence>
<evidence type="ECO:0000256" key="11">
    <source>
        <dbReference type="ARBA" id="ARBA00023136"/>
    </source>
</evidence>
<comment type="catalytic activity">
    <reaction evidence="20">
        <text>taurocholate(out) + 2 Na(+)(out) = taurocholate(in) + 2 Na(+)(in)</text>
        <dbReference type="Rhea" id="RHEA:71875"/>
        <dbReference type="ChEBI" id="CHEBI:29101"/>
        <dbReference type="ChEBI" id="CHEBI:36257"/>
    </reaction>
</comment>
<dbReference type="InterPro" id="IPR002657">
    <property type="entry name" value="BilAc:Na_symport/Acr3"/>
</dbReference>
<evidence type="ECO:0000256" key="5">
    <source>
        <dbReference type="ARBA" id="ARBA00022692"/>
    </source>
</evidence>
<keyword evidence="10" id="KW-0406">Ion transport</keyword>
<keyword evidence="11 32" id="KW-0472">Membrane</keyword>
<dbReference type="InterPro" id="IPR004710">
    <property type="entry name" value="Bilac:Na_transpt"/>
</dbReference>
<keyword evidence="7 32" id="KW-1133">Transmembrane helix</keyword>
<evidence type="ECO:0000256" key="15">
    <source>
        <dbReference type="ARBA" id="ARBA00034231"/>
    </source>
</evidence>
<evidence type="ECO:0000313" key="33">
    <source>
        <dbReference type="EMBL" id="KAG5846868.1"/>
    </source>
</evidence>
<comment type="catalytic activity">
    <reaction evidence="23">
        <text>taurohyocholate(out) + 2 Na(+)(out) = taurohyocholate(in) + 2 Na(+)(in)</text>
        <dbReference type="Rhea" id="RHEA:72171"/>
        <dbReference type="ChEBI" id="CHEBI:29101"/>
        <dbReference type="ChEBI" id="CHEBI:58874"/>
    </reaction>
</comment>